<dbReference type="InterPro" id="IPR009057">
    <property type="entry name" value="Homeodomain-like_sf"/>
</dbReference>
<gene>
    <name evidence="4" type="ORF">IAA72_09235</name>
</gene>
<dbReference type="EMBL" id="JADIMF010000151">
    <property type="protein sequence ID" value="MBO8469951.1"/>
    <property type="molecule type" value="Genomic_DNA"/>
</dbReference>
<dbReference type="Gene3D" id="1.10.357.10">
    <property type="entry name" value="Tetracycline Repressor, domain 2"/>
    <property type="match status" value="1"/>
</dbReference>
<evidence type="ECO:0000313" key="4">
    <source>
        <dbReference type="EMBL" id="MBO8469951.1"/>
    </source>
</evidence>
<keyword evidence="1 2" id="KW-0238">DNA-binding</keyword>
<dbReference type="AlphaFoldDB" id="A0A9D9NDV7"/>
<protein>
    <submittedName>
        <fullName evidence="4">TetR/AcrR family transcriptional regulator</fullName>
    </submittedName>
</protein>
<evidence type="ECO:0000259" key="3">
    <source>
        <dbReference type="PROSITE" id="PS50977"/>
    </source>
</evidence>
<evidence type="ECO:0000256" key="1">
    <source>
        <dbReference type="ARBA" id="ARBA00023125"/>
    </source>
</evidence>
<proteinExistence type="predicted"/>
<name>A0A9D9NDV7_9SPIO</name>
<evidence type="ECO:0000256" key="2">
    <source>
        <dbReference type="PROSITE-ProRule" id="PRU00335"/>
    </source>
</evidence>
<comment type="caution">
    <text evidence="4">The sequence shown here is derived from an EMBL/GenBank/DDBJ whole genome shotgun (WGS) entry which is preliminary data.</text>
</comment>
<organism evidence="4 5">
    <name type="scientific">Candidatus Ornithospirochaeta stercoravium</name>
    <dbReference type="NCBI Taxonomy" id="2840897"/>
    <lineage>
        <taxon>Bacteria</taxon>
        <taxon>Pseudomonadati</taxon>
        <taxon>Spirochaetota</taxon>
        <taxon>Spirochaetia</taxon>
        <taxon>Spirochaetales</taxon>
        <taxon>Spirochaetaceae</taxon>
        <taxon>Spirochaetaceae incertae sedis</taxon>
        <taxon>Candidatus Ornithospirochaeta</taxon>
    </lineage>
</organism>
<feature type="DNA-binding region" description="H-T-H motif" evidence="2">
    <location>
        <begin position="31"/>
        <end position="50"/>
    </location>
</feature>
<dbReference type="PANTHER" id="PTHR43479">
    <property type="entry name" value="ACREF/ENVCD OPERON REPRESSOR-RELATED"/>
    <property type="match status" value="1"/>
</dbReference>
<reference evidence="4" key="2">
    <citation type="journal article" date="2021" name="PeerJ">
        <title>Extensive microbial diversity within the chicken gut microbiome revealed by metagenomics and culture.</title>
        <authorList>
            <person name="Gilroy R."/>
            <person name="Ravi A."/>
            <person name="Getino M."/>
            <person name="Pursley I."/>
            <person name="Horton D.L."/>
            <person name="Alikhan N.F."/>
            <person name="Baker D."/>
            <person name="Gharbi K."/>
            <person name="Hall N."/>
            <person name="Watson M."/>
            <person name="Adriaenssens E.M."/>
            <person name="Foster-Nyarko E."/>
            <person name="Jarju S."/>
            <person name="Secka A."/>
            <person name="Antonio M."/>
            <person name="Oren A."/>
            <person name="Chaudhuri R.R."/>
            <person name="La Ragione R."/>
            <person name="Hildebrand F."/>
            <person name="Pallen M.J."/>
        </authorList>
    </citation>
    <scope>NUCLEOTIDE SEQUENCE</scope>
    <source>
        <strain evidence="4">14700</strain>
    </source>
</reference>
<dbReference type="InterPro" id="IPR050624">
    <property type="entry name" value="HTH-type_Tx_Regulator"/>
</dbReference>
<dbReference type="Proteomes" id="UP000810292">
    <property type="component" value="Unassembled WGS sequence"/>
</dbReference>
<dbReference type="SUPFAM" id="SSF46689">
    <property type="entry name" value="Homeodomain-like"/>
    <property type="match status" value="1"/>
</dbReference>
<dbReference type="GO" id="GO:0003677">
    <property type="term" value="F:DNA binding"/>
    <property type="evidence" value="ECO:0007669"/>
    <property type="project" value="UniProtKB-UniRule"/>
</dbReference>
<dbReference type="InterPro" id="IPR001647">
    <property type="entry name" value="HTH_TetR"/>
</dbReference>
<dbReference type="InterPro" id="IPR039532">
    <property type="entry name" value="TetR_C_Firmicutes"/>
</dbReference>
<dbReference type="PROSITE" id="PS50977">
    <property type="entry name" value="HTH_TETR_2"/>
    <property type="match status" value="1"/>
</dbReference>
<accession>A0A9D9NDV7</accession>
<reference evidence="4" key="1">
    <citation type="submission" date="2020-10" db="EMBL/GenBank/DDBJ databases">
        <authorList>
            <person name="Gilroy R."/>
        </authorList>
    </citation>
    <scope>NUCLEOTIDE SEQUENCE</scope>
    <source>
        <strain evidence="4">14700</strain>
    </source>
</reference>
<evidence type="ECO:0000313" key="5">
    <source>
        <dbReference type="Proteomes" id="UP000810292"/>
    </source>
</evidence>
<dbReference type="Pfam" id="PF14278">
    <property type="entry name" value="TetR_C_8"/>
    <property type="match status" value="1"/>
</dbReference>
<feature type="domain" description="HTH tetR-type" evidence="3">
    <location>
        <begin position="8"/>
        <end position="68"/>
    </location>
</feature>
<dbReference type="PANTHER" id="PTHR43479:SF11">
    <property type="entry name" value="ACREF_ENVCD OPERON REPRESSOR-RELATED"/>
    <property type="match status" value="1"/>
</dbReference>
<sequence length="180" mass="20618">MSTSPRVAKTKAYLKEALISLLDTESFQDVTVKAICQKASVNRSTFYAYYSCPRDLIEEIEADILSKLPVYEYGSGKPFIDSFIPFMQYIKDNGATFRVLMAASVDESFAQTMVKTVMDKYDEFMNTNDKTEKTMSFLFCINGVVGIVREWIRMDFEYPVEKISKLIVDMAFRSVGLPYK</sequence>